<protein>
    <submittedName>
        <fullName evidence="1">Uncharacterized protein</fullName>
    </submittedName>
</protein>
<keyword evidence="2" id="KW-1185">Reference proteome</keyword>
<gene>
    <name evidence="1" type="ORF">GCM10011399_23200</name>
</gene>
<evidence type="ECO:0000313" key="1">
    <source>
        <dbReference type="EMBL" id="GGF29407.1"/>
    </source>
</evidence>
<reference evidence="1 2" key="1">
    <citation type="journal article" date="2014" name="Int. J. Syst. Evol. Microbiol.">
        <title>Complete genome sequence of Corynebacterium casei LMG S-19264T (=DSM 44701T), isolated from a smear-ripened cheese.</title>
        <authorList>
            <consortium name="US DOE Joint Genome Institute (JGI-PGF)"/>
            <person name="Walter F."/>
            <person name="Albersmeier A."/>
            <person name="Kalinowski J."/>
            <person name="Ruckert C."/>
        </authorList>
    </citation>
    <scope>NUCLEOTIDE SEQUENCE [LARGE SCALE GENOMIC DNA]</scope>
    <source>
        <strain evidence="1 2">CGMCC 1.12976</strain>
    </source>
</reference>
<proteinExistence type="predicted"/>
<dbReference type="AlphaFoldDB" id="A0A917EY36"/>
<dbReference type="RefSeq" id="WP_188678451.1">
    <property type="nucleotide sequence ID" value="NZ_BMGP01000004.1"/>
</dbReference>
<comment type="caution">
    <text evidence="1">The sequence shown here is derived from an EMBL/GenBank/DDBJ whole genome shotgun (WGS) entry which is preliminary data.</text>
</comment>
<dbReference type="EMBL" id="BMGP01000004">
    <property type="protein sequence ID" value="GGF29407.1"/>
    <property type="molecule type" value="Genomic_DNA"/>
</dbReference>
<dbReference type="Proteomes" id="UP000598775">
    <property type="component" value="Unassembled WGS sequence"/>
</dbReference>
<evidence type="ECO:0000313" key="2">
    <source>
        <dbReference type="Proteomes" id="UP000598775"/>
    </source>
</evidence>
<organism evidence="1 2">
    <name type="scientific">Subtercola lobariae</name>
    <dbReference type="NCBI Taxonomy" id="1588641"/>
    <lineage>
        <taxon>Bacteria</taxon>
        <taxon>Bacillati</taxon>
        <taxon>Actinomycetota</taxon>
        <taxon>Actinomycetes</taxon>
        <taxon>Micrococcales</taxon>
        <taxon>Microbacteriaceae</taxon>
        <taxon>Subtercola</taxon>
    </lineage>
</organism>
<accession>A0A917EY36</accession>
<sequence length="79" mass="8534">MADNGEQNEPIMVGAGDATTDEKITGIVAQVRQDHGGEDLPVVLAKIRERFEQAGIEVDDIKLARLAHEVSGETSEFKS</sequence>
<name>A0A917EY36_9MICO</name>